<dbReference type="RefSeq" id="WP_111063113.1">
    <property type="nucleotide sequence ID" value="NZ_JBHUCU010000032.1"/>
</dbReference>
<dbReference type="EMBL" id="QKSB01000005">
    <property type="protein sequence ID" value="PZE17012.1"/>
    <property type="molecule type" value="Genomic_DNA"/>
</dbReference>
<evidence type="ECO:0000313" key="3">
    <source>
        <dbReference type="EMBL" id="PZE17012.1"/>
    </source>
</evidence>
<feature type="domain" description="DUF6089" evidence="2">
    <location>
        <begin position="8"/>
        <end position="225"/>
    </location>
</feature>
<dbReference type="Pfam" id="PF19573">
    <property type="entry name" value="DUF6089"/>
    <property type="match status" value="1"/>
</dbReference>
<accession>A0A2W1NMW1</accession>
<protein>
    <recommendedName>
        <fullName evidence="2">DUF6089 domain-containing protein</fullName>
    </recommendedName>
</protein>
<feature type="chain" id="PRO_5016005129" description="DUF6089 domain-containing protein" evidence="1">
    <location>
        <begin position="22"/>
        <end position="279"/>
    </location>
</feature>
<dbReference type="AlphaFoldDB" id="A0A2W1NMW1"/>
<gene>
    <name evidence="3" type="ORF">DNU06_09695</name>
</gene>
<proteinExistence type="predicted"/>
<name>A0A2W1NMW1_9FLAO</name>
<organism evidence="3 4">
    <name type="scientific">Putridiphycobacter roseus</name>
    <dbReference type="NCBI Taxonomy" id="2219161"/>
    <lineage>
        <taxon>Bacteria</taxon>
        <taxon>Pseudomonadati</taxon>
        <taxon>Bacteroidota</taxon>
        <taxon>Flavobacteriia</taxon>
        <taxon>Flavobacteriales</taxon>
        <taxon>Crocinitomicaceae</taxon>
        <taxon>Putridiphycobacter</taxon>
    </lineage>
</organism>
<evidence type="ECO:0000313" key="4">
    <source>
        <dbReference type="Proteomes" id="UP000249248"/>
    </source>
</evidence>
<comment type="caution">
    <text evidence="3">The sequence shown here is derived from an EMBL/GenBank/DDBJ whole genome shotgun (WGS) entry which is preliminary data.</text>
</comment>
<dbReference type="InterPro" id="IPR045743">
    <property type="entry name" value="DUF6089"/>
</dbReference>
<sequence>MKQFKLQITILFIMSVTLLNAQTDKFKKAFEFGFFGGGAYYIGDLNPTEHFVYSKPAGGIIMRYNLSTRHSMRFTATYGNVYGDDALSADDWQVNRNLNFSSDIYEVAAGFEICLKKYAINNMKYTFTPYLFYELAYFRMNPKTQYEGNDVFLHEIGTEGQGSDLSDKRSYSLNQLSVPLGVGFKFNLMKRVAVSFEYGIRVTFTDYLDDVSGNYVDNATFANLRGPIAAQLADPSLNGMSSIPGTARGNSNTKDWYAFYGAMITFKPWKYNVCAFSHY</sequence>
<keyword evidence="4" id="KW-1185">Reference proteome</keyword>
<feature type="signal peptide" evidence="1">
    <location>
        <begin position="1"/>
        <end position="21"/>
    </location>
</feature>
<reference evidence="3 4" key="1">
    <citation type="submission" date="2018-06" db="EMBL/GenBank/DDBJ databases">
        <title>The draft genome sequence of Crocinitomix sp. SM1701.</title>
        <authorList>
            <person name="Zhang X."/>
        </authorList>
    </citation>
    <scope>NUCLEOTIDE SEQUENCE [LARGE SCALE GENOMIC DNA]</scope>
    <source>
        <strain evidence="3 4">SM1701</strain>
    </source>
</reference>
<evidence type="ECO:0000259" key="2">
    <source>
        <dbReference type="Pfam" id="PF19573"/>
    </source>
</evidence>
<dbReference type="Proteomes" id="UP000249248">
    <property type="component" value="Unassembled WGS sequence"/>
</dbReference>
<keyword evidence="1" id="KW-0732">Signal</keyword>
<dbReference type="OrthoDB" id="654178at2"/>
<evidence type="ECO:0000256" key="1">
    <source>
        <dbReference type="SAM" id="SignalP"/>
    </source>
</evidence>